<dbReference type="Proteomes" id="UP000295468">
    <property type="component" value="Unassembled WGS sequence"/>
</dbReference>
<dbReference type="SUPFAM" id="SSF81901">
    <property type="entry name" value="HCP-like"/>
    <property type="match status" value="1"/>
</dbReference>
<sequence>MVGGLLHPAFPADTPTLMKQYFFLLLAALWAFAIYPQDADSLNVQSKELLYQKNFDKAFPLLQQAAEMGQAEAQYNLGYAYHRGMGTRIDLEKANSWYERSAAQGYNDALYAMMMAYGNGDGLEQDLEKAFSYALQCANNGDSTCMWNVANCYKQGMGTEVNLQQMLEWSVRLAQLPNPGDLQKSGYITSVRLELAYMYRDGRDVQADPYRAYLWFMIYNEFKRDFSFFQQEQVVKEIQQLEDQLSAEQLKAAPTDAEALLGRPLQNLEKLYEAEM</sequence>
<name>A0A4V3D465_9FLAO</name>
<protein>
    <submittedName>
        <fullName evidence="1">Sel1 repeat-containing protein</fullName>
    </submittedName>
</protein>
<dbReference type="InterPro" id="IPR006597">
    <property type="entry name" value="Sel1-like"/>
</dbReference>
<dbReference type="InterPro" id="IPR050767">
    <property type="entry name" value="Sel1_AlgK"/>
</dbReference>
<dbReference type="InterPro" id="IPR011990">
    <property type="entry name" value="TPR-like_helical_dom_sf"/>
</dbReference>
<reference evidence="1 2" key="1">
    <citation type="submission" date="2019-03" db="EMBL/GenBank/DDBJ databases">
        <title>Genomic Encyclopedia of Archaeal and Bacterial Type Strains, Phase II (KMG-II): from individual species to whole genera.</title>
        <authorList>
            <person name="Goeker M."/>
        </authorList>
    </citation>
    <scope>NUCLEOTIDE SEQUENCE [LARGE SCALE GENOMIC DNA]</scope>
    <source>
        <strain evidence="1 2">DSM 18435</strain>
    </source>
</reference>
<dbReference type="Gene3D" id="1.25.40.10">
    <property type="entry name" value="Tetratricopeptide repeat domain"/>
    <property type="match status" value="2"/>
</dbReference>
<dbReference type="PANTHER" id="PTHR11102">
    <property type="entry name" value="SEL-1-LIKE PROTEIN"/>
    <property type="match status" value="1"/>
</dbReference>
<accession>A0A4V3D465</accession>
<dbReference type="EMBL" id="SNYI01000001">
    <property type="protein sequence ID" value="TDQ33131.1"/>
    <property type="molecule type" value="Genomic_DNA"/>
</dbReference>
<evidence type="ECO:0000313" key="2">
    <source>
        <dbReference type="Proteomes" id="UP000295468"/>
    </source>
</evidence>
<dbReference type="AlphaFoldDB" id="A0A4V3D465"/>
<comment type="caution">
    <text evidence="1">The sequence shown here is derived from an EMBL/GenBank/DDBJ whole genome shotgun (WGS) entry which is preliminary data.</text>
</comment>
<dbReference type="Pfam" id="PF08238">
    <property type="entry name" value="Sel1"/>
    <property type="match status" value="5"/>
</dbReference>
<gene>
    <name evidence="1" type="ORF">CLV82_0969</name>
</gene>
<dbReference type="SMART" id="SM00671">
    <property type="entry name" value="SEL1"/>
    <property type="match status" value="4"/>
</dbReference>
<proteinExistence type="predicted"/>
<dbReference type="PANTHER" id="PTHR11102:SF160">
    <property type="entry name" value="ERAD-ASSOCIATED E3 UBIQUITIN-PROTEIN LIGASE COMPONENT HRD3"/>
    <property type="match status" value="1"/>
</dbReference>
<organism evidence="1 2">
    <name type="scientific">Zeaxanthinibacter enoshimensis</name>
    <dbReference type="NCBI Taxonomy" id="392009"/>
    <lineage>
        <taxon>Bacteria</taxon>
        <taxon>Pseudomonadati</taxon>
        <taxon>Bacteroidota</taxon>
        <taxon>Flavobacteriia</taxon>
        <taxon>Flavobacteriales</taxon>
        <taxon>Flavobacteriaceae</taxon>
        <taxon>Zeaxanthinibacter</taxon>
    </lineage>
</organism>
<evidence type="ECO:0000313" key="1">
    <source>
        <dbReference type="EMBL" id="TDQ33131.1"/>
    </source>
</evidence>
<keyword evidence="2" id="KW-1185">Reference proteome</keyword>